<dbReference type="Pfam" id="PF00593">
    <property type="entry name" value="TonB_dep_Rec_b-barrel"/>
    <property type="match status" value="1"/>
</dbReference>
<keyword evidence="4 8" id="KW-0812">Transmembrane</keyword>
<evidence type="ECO:0000256" key="5">
    <source>
        <dbReference type="ARBA" id="ARBA00023077"/>
    </source>
</evidence>
<evidence type="ECO:0000256" key="6">
    <source>
        <dbReference type="ARBA" id="ARBA00023136"/>
    </source>
</evidence>
<reference evidence="12 13" key="1">
    <citation type="submission" date="2019-06" db="EMBL/GenBank/DDBJ databases">
        <title>Genomic Encyclopedia of Type Strains, Phase IV (KMG-V): Genome sequencing to study the core and pangenomes of soil and plant-associated prokaryotes.</title>
        <authorList>
            <person name="Whitman W."/>
        </authorList>
    </citation>
    <scope>NUCLEOTIDE SEQUENCE [LARGE SCALE GENOMIC DNA]</scope>
    <source>
        <strain evidence="12 13">BR 11880</strain>
    </source>
</reference>
<dbReference type="Gene3D" id="2.40.170.20">
    <property type="entry name" value="TonB-dependent receptor, beta-barrel domain"/>
    <property type="match status" value="1"/>
</dbReference>
<organism evidence="12 13">
    <name type="scientific">Nitrospirillum amazonense</name>
    <dbReference type="NCBI Taxonomy" id="28077"/>
    <lineage>
        <taxon>Bacteria</taxon>
        <taxon>Pseudomonadati</taxon>
        <taxon>Pseudomonadota</taxon>
        <taxon>Alphaproteobacteria</taxon>
        <taxon>Rhodospirillales</taxon>
        <taxon>Azospirillaceae</taxon>
        <taxon>Nitrospirillum</taxon>
    </lineage>
</organism>
<dbReference type="GO" id="GO:0044718">
    <property type="term" value="P:siderophore transmembrane transport"/>
    <property type="evidence" value="ECO:0007669"/>
    <property type="project" value="TreeGrafter"/>
</dbReference>
<keyword evidence="3 8" id="KW-1134">Transmembrane beta strand</keyword>
<sequence length="681" mass="74000">MKNLTNFKNELARTPSRFVLAFLGTLVGLTATTGARAQSMNYGSLEDLFGEAVTTSATGKPQRASEAPAPMTIISADEIARSGARTIPDILNRVAGVDVETWGVSGADVGVDGYNQGHNPRLLVLVNGRQVYLDHYGVTVWSAIPVQLAEIRQIEVVKGPQAALFGFNAVSGVVNIITYNPLYDSVGSAQVTVGTQGQKEVSVVKSVKLGDKVGVRLSAGGWNMDEYGTSSDTQVRHLRDNQSLRRTASLDSLAQITPNVQAGFEGTWARADLFEVGALQEPHQGIYQTHSYKGTVKADTDWGLIEATAYNNHLDFTLHYVTGGAPGTYATTTNTTVVQVQDLVKLAPTLTTRVAMEYRDNSIDSTPVNNATTGYQDFALSNMYDWQIDDTLSLTVAGRWDHTVLNHDGVTPVPFTQADYDRSFDSFSYNVGVVWRPTADDTVTLTAGRGIQSPTLIELGNNASSQPVPGSLQITGNPRLNPTVVTNYEVGYQRAVAAIGGTAKVSVLYQKTQDFKAINFQNIHVINGYPTILLGDNLGRSSEWGTEVELRGKIGAVRWSASWDWLNPTDDFTFAPGTVTANFQKSTPKNTVRGNVGYDFGRWTTDLFLIWRSDYQAFITYAGNQLYNVSPGLTAQAAISYKVSDDFSLTLAGSNLLQDQTQLSVAPKAERRVWGTATYKF</sequence>
<dbReference type="InterPro" id="IPR000531">
    <property type="entry name" value="Beta-barrel_TonB"/>
</dbReference>
<comment type="caution">
    <text evidence="12">The sequence shown here is derived from an EMBL/GenBank/DDBJ whole genome shotgun (WGS) entry which is preliminary data.</text>
</comment>
<keyword evidence="12" id="KW-0675">Receptor</keyword>
<evidence type="ECO:0000256" key="9">
    <source>
        <dbReference type="RuleBase" id="RU003357"/>
    </source>
</evidence>
<feature type="domain" description="TonB-dependent receptor plug" evidence="11">
    <location>
        <begin position="65"/>
        <end position="173"/>
    </location>
</feature>
<proteinExistence type="inferred from homology"/>
<keyword evidence="7 8" id="KW-0998">Cell outer membrane</keyword>
<dbReference type="PROSITE" id="PS52016">
    <property type="entry name" value="TONB_DEPENDENT_REC_3"/>
    <property type="match status" value="1"/>
</dbReference>
<keyword evidence="5 9" id="KW-0798">TonB box</keyword>
<evidence type="ECO:0000256" key="2">
    <source>
        <dbReference type="ARBA" id="ARBA00022448"/>
    </source>
</evidence>
<comment type="subcellular location">
    <subcellularLocation>
        <location evidence="1 8">Cell outer membrane</location>
        <topology evidence="1 8">Multi-pass membrane protein</topology>
    </subcellularLocation>
</comment>
<dbReference type="PANTHER" id="PTHR30069">
    <property type="entry name" value="TONB-DEPENDENT OUTER MEMBRANE RECEPTOR"/>
    <property type="match status" value="1"/>
</dbReference>
<dbReference type="GO" id="GO:0009279">
    <property type="term" value="C:cell outer membrane"/>
    <property type="evidence" value="ECO:0007669"/>
    <property type="project" value="UniProtKB-SubCell"/>
</dbReference>
<evidence type="ECO:0000256" key="8">
    <source>
        <dbReference type="PROSITE-ProRule" id="PRU01360"/>
    </source>
</evidence>
<dbReference type="Gene3D" id="2.170.130.10">
    <property type="entry name" value="TonB-dependent receptor, plug domain"/>
    <property type="match status" value="1"/>
</dbReference>
<dbReference type="OrthoDB" id="9760333at2"/>
<evidence type="ECO:0000256" key="4">
    <source>
        <dbReference type="ARBA" id="ARBA00022692"/>
    </source>
</evidence>
<accession>A0A560FS86</accession>
<gene>
    <name evidence="12" type="ORF">FBZ89_101131</name>
</gene>
<dbReference type="Proteomes" id="UP000319859">
    <property type="component" value="Unassembled WGS sequence"/>
</dbReference>
<dbReference type="InterPro" id="IPR039426">
    <property type="entry name" value="TonB-dep_rcpt-like"/>
</dbReference>
<keyword evidence="2 8" id="KW-0813">Transport</keyword>
<evidence type="ECO:0000256" key="3">
    <source>
        <dbReference type="ARBA" id="ARBA00022452"/>
    </source>
</evidence>
<comment type="similarity">
    <text evidence="8 9">Belongs to the TonB-dependent receptor family.</text>
</comment>
<dbReference type="GO" id="GO:0015344">
    <property type="term" value="F:siderophore uptake transmembrane transporter activity"/>
    <property type="evidence" value="ECO:0007669"/>
    <property type="project" value="TreeGrafter"/>
</dbReference>
<evidence type="ECO:0000259" key="11">
    <source>
        <dbReference type="Pfam" id="PF07715"/>
    </source>
</evidence>
<dbReference type="PANTHER" id="PTHR30069:SF27">
    <property type="entry name" value="BLL4766 PROTEIN"/>
    <property type="match status" value="1"/>
</dbReference>
<evidence type="ECO:0000256" key="1">
    <source>
        <dbReference type="ARBA" id="ARBA00004571"/>
    </source>
</evidence>
<dbReference type="AlphaFoldDB" id="A0A560FS86"/>
<dbReference type="EMBL" id="VITN01000001">
    <property type="protein sequence ID" value="TWB24506.1"/>
    <property type="molecule type" value="Genomic_DNA"/>
</dbReference>
<evidence type="ECO:0000256" key="7">
    <source>
        <dbReference type="ARBA" id="ARBA00023237"/>
    </source>
</evidence>
<dbReference type="InterPro" id="IPR037066">
    <property type="entry name" value="Plug_dom_sf"/>
</dbReference>
<name>A0A560FS86_9PROT</name>
<feature type="domain" description="TonB-dependent receptor-like beta-barrel" evidence="10">
    <location>
        <begin position="230"/>
        <end position="656"/>
    </location>
</feature>
<keyword evidence="6 8" id="KW-0472">Membrane</keyword>
<evidence type="ECO:0000313" key="13">
    <source>
        <dbReference type="Proteomes" id="UP000319859"/>
    </source>
</evidence>
<dbReference type="Pfam" id="PF07715">
    <property type="entry name" value="Plug"/>
    <property type="match status" value="1"/>
</dbReference>
<dbReference type="InterPro" id="IPR036942">
    <property type="entry name" value="Beta-barrel_TonB_sf"/>
</dbReference>
<dbReference type="SUPFAM" id="SSF56935">
    <property type="entry name" value="Porins"/>
    <property type="match status" value="1"/>
</dbReference>
<protein>
    <submittedName>
        <fullName evidence="12">Iron complex outermembrane receptor protein</fullName>
    </submittedName>
</protein>
<dbReference type="InterPro" id="IPR012910">
    <property type="entry name" value="Plug_dom"/>
</dbReference>
<evidence type="ECO:0000313" key="12">
    <source>
        <dbReference type="EMBL" id="TWB24506.1"/>
    </source>
</evidence>
<evidence type="ECO:0000259" key="10">
    <source>
        <dbReference type="Pfam" id="PF00593"/>
    </source>
</evidence>